<keyword evidence="3" id="KW-1185">Reference proteome</keyword>
<evidence type="ECO:0008006" key="4">
    <source>
        <dbReference type="Google" id="ProtNLM"/>
    </source>
</evidence>
<evidence type="ECO:0000313" key="2">
    <source>
        <dbReference type="EMBL" id="SHI42081.1"/>
    </source>
</evidence>
<name>A0A1M6B060_9ACTN</name>
<dbReference type="RefSeq" id="WP_073373898.1">
    <property type="nucleotide sequence ID" value="NZ_FQZK01000001.1"/>
</dbReference>
<dbReference type="Proteomes" id="UP000184452">
    <property type="component" value="Unassembled WGS sequence"/>
</dbReference>
<organism evidence="2 3">
    <name type="scientific">Nocardiopsis flavescens</name>
    <dbReference type="NCBI Taxonomy" id="758803"/>
    <lineage>
        <taxon>Bacteria</taxon>
        <taxon>Bacillati</taxon>
        <taxon>Actinomycetota</taxon>
        <taxon>Actinomycetes</taxon>
        <taxon>Streptosporangiales</taxon>
        <taxon>Nocardiopsidaceae</taxon>
        <taxon>Nocardiopsis</taxon>
    </lineage>
</organism>
<dbReference type="InterPro" id="IPR045851">
    <property type="entry name" value="AMP-bd_C_sf"/>
</dbReference>
<accession>A0A1M6B060</accession>
<gene>
    <name evidence="2" type="ORF">SAMN05421803_101173</name>
</gene>
<sequence>MGPGEIPEEHVRAEALAAAVPGVLEAAVSPGEGEDGEEGLEVFVVVPGPAARLEAAAQVRRVLARGSCPAVVRVHFPPALPRSPRGDLDRARLADPGWRASPEAATRFPTGGPGAQVPGTPGTPPGPLPR</sequence>
<proteinExistence type="predicted"/>
<feature type="compositionally biased region" description="Pro residues" evidence="1">
    <location>
        <begin position="121"/>
        <end position="130"/>
    </location>
</feature>
<feature type="region of interest" description="Disordered" evidence="1">
    <location>
        <begin position="78"/>
        <end position="130"/>
    </location>
</feature>
<protein>
    <recommendedName>
        <fullName evidence="4">AMP-binding enzyme C-terminal domain-containing protein</fullName>
    </recommendedName>
</protein>
<dbReference type="SUPFAM" id="SSF56801">
    <property type="entry name" value="Acetyl-CoA synthetase-like"/>
    <property type="match status" value="1"/>
</dbReference>
<feature type="compositionally biased region" description="Basic and acidic residues" evidence="1">
    <location>
        <begin position="84"/>
        <end position="93"/>
    </location>
</feature>
<dbReference type="EMBL" id="FQZK01000001">
    <property type="protein sequence ID" value="SHI42081.1"/>
    <property type="molecule type" value="Genomic_DNA"/>
</dbReference>
<evidence type="ECO:0000313" key="3">
    <source>
        <dbReference type="Proteomes" id="UP000184452"/>
    </source>
</evidence>
<dbReference type="AlphaFoldDB" id="A0A1M6B060"/>
<dbReference type="Gene3D" id="3.30.300.30">
    <property type="match status" value="1"/>
</dbReference>
<evidence type="ECO:0000256" key="1">
    <source>
        <dbReference type="SAM" id="MobiDB-lite"/>
    </source>
</evidence>
<reference evidence="2 3" key="1">
    <citation type="submission" date="2016-11" db="EMBL/GenBank/DDBJ databases">
        <authorList>
            <person name="Jaros S."/>
            <person name="Januszkiewicz K."/>
            <person name="Wedrychowicz H."/>
        </authorList>
    </citation>
    <scope>NUCLEOTIDE SEQUENCE [LARGE SCALE GENOMIC DNA]</scope>
    <source>
        <strain evidence="2 3">CGMCC 4.5723</strain>
    </source>
</reference>